<dbReference type="GO" id="GO:0006508">
    <property type="term" value="P:proteolysis"/>
    <property type="evidence" value="ECO:0007669"/>
    <property type="project" value="InterPro"/>
</dbReference>
<evidence type="ECO:0008006" key="3">
    <source>
        <dbReference type="Google" id="ProtNLM"/>
    </source>
</evidence>
<dbReference type="EMBL" id="CABVIB010000021">
    <property type="protein sequence ID" value="VVO17150.1"/>
    <property type="molecule type" value="Genomic_DNA"/>
</dbReference>
<dbReference type="SUPFAM" id="SSF140990">
    <property type="entry name" value="FtsH protease domain-like"/>
    <property type="match status" value="1"/>
</dbReference>
<organism evidence="1 2">
    <name type="scientific">Pseudomonas fluorescens</name>
    <dbReference type="NCBI Taxonomy" id="294"/>
    <lineage>
        <taxon>Bacteria</taxon>
        <taxon>Pseudomonadati</taxon>
        <taxon>Pseudomonadota</taxon>
        <taxon>Gammaproteobacteria</taxon>
        <taxon>Pseudomonadales</taxon>
        <taxon>Pseudomonadaceae</taxon>
        <taxon>Pseudomonas</taxon>
    </lineage>
</organism>
<accession>A0A5E7DI19</accession>
<reference evidence="1 2" key="1">
    <citation type="submission" date="2019-09" db="EMBL/GenBank/DDBJ databases">
        <authorList>
            <person name="Chandra G."/>
            <person name="Truman W A."/>
        </authorList>
    </citation>
    <scope>NUCLEOTIDE SEQUENCE [LARGE SCALE GENOMIC DNA]</scope>
    <source>
        <strain evidence="1">PS712</strain>
    </source>
</reference>
<dbReference type="Gene3D" id="1.20.58.760">
    <property type="entry name" value="Peptidase M41"/>
    <property type="match status" value="1"/>
</dbReference>
<dbReference type="Proteomes" id="UP000326018">
    <property type="component" value="Unassembled WGS sequence"/>
</dbReference>
<dbReference type="RefSeq" id="WP_150703847.1">
    <property type="nucleotide sequence ID" value="NZ_CABVIB010000021.1"/>
</dbReference>
<protein>
    <recommendedName>
        <fullName evidence="3">Peptidase M41</fullName>
    </recommendedName>
</protein>
<gene>
    <name evidence="1" type="ORF">PS712_03933</name>
</gene>
<sequence length="225" mass="24977">MTTKLPAAVRDRALQIAHHEMGHYVVARALGFETGGVTLTVTMDLRHRGGASISLVRPISSIDTLKDYLEARIMVLMAGAMAQTLPSKSSATKRVDKPKATAILKGELGAEQDYAKIRELQQLLRNLVYPETDASSERISAQLKTMTDRLWDRTQKIIEEQAGTIGELAVMLVDGMVIVEQWGRPAETYEVMCAGPMLERLRAVQAIPSLQAWTDRCSDVERSRR</sequence>
<proteinExistence type="predicted"/>
<dbReference type="GO" id="GO:0004222">
    <property type="term" value="F:metalloendopeptidase activity"/>
    <property type="evidence" value="ECO:0007669"/>
    <property type="project" value="InterPro"/>
</dbReference>
<evidence type="ECO:0000313" key="1">
    <source>
        <dbReference type="EMBL" id="VVO17150.1"/>
    </source>
</evidence>
<dbReference type="InterPro" id="IPR037219">
    <property type="entry name" value="Peptidase_M41-like"/>
</dbReference>
<evidence type="ECO:0000313" key="2">
    <source>
        <dbReference type="Proteomes" id="UP000326018"/>
    </source>
</evidence>
<dbReference type="GO" id="GO:0005524">
    <property type="term" value="F:ATP binding"/>
    <property type="evidence" value="ECO:0007669"/>
    <property type="project" value="InterPro"/>
</dbReference>
<dbReference type="OrthoDB" id="448792at2"/>
<name>A0A5E7DI19_PSEFL</name>
<dbReference type="GO" id="GO:0004176">
    <property type="term" value="F:ATP-dependent peptidase activity"/>
    <property type="evidence" value="ECO:0007669"/>
    <property type="project" value="InterPro"/>
</dbReference>
<dbReference type="AlphaFoldDB" id="A0A5E7DI19"/>